<comment type="caution">
    <text evidence="1">The sequence shown here is derived from an EMBL/GenBank/DDBJ whole genome shotgun (WGS) entry which is preliminary data.</text>
</comment>
<keyword evidence="2" id="KW-1185">Reference proteome</keyword>
<evidence type="ECO:0000313" key="2">
    <source>
        <dbReference type="Proteomes" id="UP001362999"/>
    </source>
</evidence>
<protein>
    <submittedName>
        <fullName evidence="1">Uncharacterized protein</fullName>
    </submittedName>
</protein>
<dbReference type="AlphaFoldDB" id="A0AAW0E100"/>
<dbReference type="EMBL" id="JAWWNJ010000004">
    <property type="protein sequence ID" value="KAK7057822.1"/>
    <property type="molecule type" value="Genomic_DNA"/>
</dbReference>
<reference evidence="1 2" key="1">
    <citation type="journal article" date="2024" name="J Genomics">
        <title>Draft genome sequencing and assembly of Favolaschia claudopus CIRM-BRFM 2984 isolated from oak limbs.</title>
        <authorList>
            <person name="Navarro D."/>
            <person name="Drula E."/>
            <person name="Chaduli D."/>
            <person name="Cazenave R."/>
            <person name="Ahrendt S."/>
            <person name="Wang J."/>
            <person name="Lipzen A."/>
            <person name="Daum C."/>
            <person name="Barry K."/>
            <person name="Grigoriev I.V."/>
            <person name="Favel A."/>
            <person name="Rosso M.N."/>
            <person name="Martin F."/>
        </authorList>
    </citation>
    <scope>NUCLEOTIDE SEQUENCE [LARGE SCALE GENOMIC DNA]</scope>
    <source>
        <strain evidence="1 2">CIRM-BRFM 2984</strain>
    </source>
</reference>
<gene>
    <name evidence="1" type="ORF">R3P38DRAFT_2843187</name>
</gene>
<evidence type="ECO:0000313" key="1">
    <source>
        <dbReference type="EMBL" id="KAK7057822.1"/>
    </source>
</evidence>
<dbReference type="Proteomes" id="UP001362999">
    <property type="component" value="Unassembled WGS sequence"/>
</dbReference>
<organism evidence="1 2">
    <name type="scientific">Favolaschia claudopus</name>
    <dbReference type="NCBI Taxonomy" id="2862362"/>
    <lineage>
        <taxon>Eukaryota</taxon>
        <taxon>Fungi</taxon>
        <taxon>Dikarya</taxon>
        <taxon>Basidiomycota</taxon>
        <taxon>Agaricomycotina</taxon>
        <taxon>Agaricomycetes</taxon>
        <taxon>Agaricomycetidae</taxon>
        <taxon>Agaricales</taxon>
        <taxon>Marasmiineae</taxon>
        <taxon>Mycenaceae</taxon>
        <taxon>Favolaschia</taxon>
    </lineage>
</organism>
<name>A0AAW0E100_9AGAR</name>
<sequence>MSRMRRVKTTSLNPQFLREGWTSDTRKYGVLEYIVSTVNNSNNHNWSTVETWGVEVNRTGERRFARHIRLTGSGGLEMERHLVYNYLGEIL</sequence>
<accession>A0AAW0E100</accession>
<proteinExistence type="predicted"/>